<dbReference type="GO" id="GO:0055085">
    <property type="term" value="P:transmembrane transport"/>
    <property type="evidence" value="ECO:0007669"/>
    <property type="project" value="InterPro"/>
</dbReference>
<dbReference type="Gene3D" id="1.10.3720.10">
    <property type="entry name" value="MetI-like"/>
    <property type="match status" value="1"/>
</dbReference>
<evidence type="ECO:0000256" key="5">
    <source>
        <dbReference type="ARBA" id="ARBA00023136"/>
    </source>
</evidence>
<dbReference type="PANTHER" id="PTHR30177:SF33">
    <property type="entry name" value="POSSIBLE OSMOPROTECTANT (GLYCINE BETAINE_CARNITINE_CHOLINE_L-PROLINE) TRANSPORT INTEGRAL MEMBRANE PROTEIN ABC TRANSPORTER PROZ"/>
    <property type="match status" value="1"/>
</dbReference>
<proteinExistence type="inferred from homology"/>
<dbReference type="PROSITE" id="PS50928">
    <property type="entry name" value="ABC_TM1"/>
    <property type="match status" value="1"/>
</dbReference>
<gene>
    <name evidence="8" type="ORF">ABLG96_16260</name>
</gene>
<dbReference type="InterPro" id="IPR035906">
    <property type="entry name" value="MetI-like_sf"/>
</dbReference>
<evidence type="ECO:0000256" key="4">
    <source>
        <dbReference type="ARBA" id="ARBA00022989"/>
    </source>
</evidence>
<evidence type="ECO:0000256" key="6">
    <source>
        <dbReference type="RuleBase" id="RU363032"/>
    </source>
</evidence>
<dbReference type="InterPro" id="IPR000515">
    <property type="entry name" value="MetI-like"/>
</dbReference>
<keyword evidence="3 6" id="KW-0812">Transmembrane</keyword>
<evidence type="ECO:0000313" key="8">
    <source>
        <dbReference type="EMBL" id="XCG62760.1"/>
    </source>
</evidence>
<organism evidence="8">
    <name type="scientific">Nakamurella sp. A5-74</name>
    <dbReference type="NCBI Taxonomy" id="3158264"/>
    <lineage>
        <taxon>Bacteria</taxon>
        <taxon>Bacillati</taxon>
        <taxon>Actinomycetota</taxon>
        <taxon>Actinomycetes</taxon>
        <taxon>Nakamurellales</taxon>
        <taxon>Nakamurellaceae</taxon>
        <taxon>Nakamurella</taxon>
    </lineage>
</organism>
<keyword evidence="2 6" id="KW-0813">Transport</keyword>
<name>A0AAU8DKI4_9ACTN</name>
<dbReference type="InterPro" id="IPR051204">
    <property type="entry name" value="ABC_transp_perm/SBD"/>
</dbReference>
<comment type="similarity">
    <text evidence="6">Belongs to the binding-protein-dependent transport system permease family.</text>
</comment>
<evidence type="ECO:0000256" key="1">
    <source>
        <dbReference type="ARBA" id="ARBA00004141"/>
    </source>
</evidence>
<accession>A0AAU8DKI4</accession>
<keyword evidence="4 6" id="KW-1133">Transmembrane helix</keyword>
<feature type="transmembrane region" description="Helical" evidence="6">
    <location>
        <begin position="187"/>
        <end position="207"/>
    </location>
</feature>
<dbReference type="Pfam" id="PF00528">
    <property type="entry name" value="BPD_transp_1"/>
    <property type="match status" value="1"/>
</dbReference>
<comment type="subcellular location">
    <subcellularLocation>
        <location evidence="6">Cell membrane</location>
        <topology evidence="6">Multi-pass membrane protein</topology>
    </subcellularLocation>
    <subcellularLocation>
        <location evidence="1">Membrane</location>
        <topology evidence="1">Multi-pass membrane protein</topology>
    </subcellularLocation>
</comment>
<evidence type="ECO:0000259" key="7">
    <source>
        <dbReference type="PROSITE" id="PS50928"/>
    </source>
</evidence>
<feature type="domain" description="ABC transmembrane type-1" evidence="7">
    <location>
        <begin position="39"/>
        <end position="242"/>
    </location>
</feature>
<dbReference type="EMBL" id="CP159218">
    <property type="protein sequence ID" value="XCG62760.1"/>
    <property type="molecule type" value="Genomic_DNA"/>
</dbReference>
<feature type="transmembrane region" description="Helical" evidence="6">
    <location>
        <begin position="219"/>
        <end position="238"/>
    </location>
</feature>
<dbReference type="CDD" id="cd06261">
    <property type="entry name" value="TM_PBP2"/>
    <property type="match status" value="1"/>
</dbReference>
<protein>
    <submittedName>
        <fullName evidence="8">ABC transporter permease</fullName>
    </submittedName>
</protein>
<feature type="transmembrane region" description="Helical" evidence="6">
    <location>
        <begin position="45"/>
        <end position="64"/>
    </location>
</feature>
<keyword evidence="5 6" id="KW-0472">Membrane</keyword>
<dbReference type="GO" id="GO:0031460">
    <property type="term" value="P:glycine betaine transport"/>
    <property type="evidence" value="ECO:0007669"/>
    <property type="project" value="TreeGrafter"/>
</dbReference>
<evidence type="ECO:0000256" key="2">
    <source>
        <dbReference type="ARBA" id="ARBA00022448"/>
    </source>
</evidence>
<dbReference type="SUPFAM" id="SSF161098">
    <property type="entry name" value="MetI-like"/>
    <property type="match status" value="1"/>
</dbReference>
<feature type="transmembrane region" description="Helical" evidence="6">
    <location>
        <begin position="71"/>
        <end position="96"/>
    </location>
</feature>
<feature type="transmembrane region" description="Helical" evidence="6">
    <location>
        <begin position="116"/>
        <end position="135"/>
    </location>
</feature>
<dbReference type="PANTHER" id="PTHR30177">
    <property type="entry name" value="GLYCINE BETAINE/L-PROLINE TRANSPORT SYSTEM PERMEASE PROTEIN PROW"/>
    <property type="match status" value="1"/>
</dbReference>
<dbReference type="RefSeq" id="WP_353648375.1">
    <property type="nucleotide sequence ID" value="NZ_CP159218.1"/>
</dbReference>
<dbReference type="AlphaFoldDB" id="A0AAU8DKI4"/>
<sequence length="279" mass="29276">MTLSLQAADDSLLPPLGRVGVWFNDPDNWTGPQGLLARIVEHLEYTAIVLVIAVLIALPLGLLIGHTGRGVVLAVGLANAFRAIPTLGLVILLVGWLRPLIEFKGAVPGLLQKGAFPFFVPVMIVLVLLALPPILTSTYAGVKNVDPAVRDAAKGMGMTGWQVVRKVEIPNALPLIASGIRSATLQVIATLTVAAYLPFLGGLGRFIKDGTGRLLDPRYGYPAMVAAGLTVALLAVAIDGLMNLVQRAVVSPGVSGRFSKKDRTAVTSSPTSVAQVVQE</sequence>
<evidence type="ECO:0000256" key="3">
    <source>
        <dbReference type="ARBA" id="ARBA00022692"/>
    </source>
</evidence>
<dbReference type="GO" id="GO:0005886">
    <property type="term" value="C:plasma membrane"/>
    <property type="evidence" value="ECO:0007669"/>
    <property type="project" value="UniProtKB-SubCell"/>
</dbReference>
<reference evidence="8" key="1">
    <citation type="submission" date="2024-05" db="EMBL/GenBank/DDBJ databases">
        <authorList>
            <person name="Cai S.Y."/>
            <person name="Jin L.M."/>
            <person name="Li H.R."/>
        </authorList>
    </citation>
    <scope>NUCLEOTIDE SEQUENCE</scope>
    <source>
        <strain evidence="8">A5-74</strain>
    </source>
</reference>